<name>A0A4Y2MUD6_ARAVE</name>
<evidence type="ECO:0000313" key="1">
    <source>
        <dbReference type="EMBL" id="GBN30715.1"/>
    </source>
</evidence>
<protein>
    <submittedName>
        <fullName evidence="1">Uncharacterized protein</fullName>
    </submittedName>
</protein>
<accession>A0A4Y2MUD6</accession>
<dbReference type="EMBL" id="BGPR01007968">
    <property type="protein sequence ID" value="GBN30715.1"/>
    <property type="molecule type" value="Genomic_DNA"/>
</dbReference>
<reference evidence="1 2" key="1">
    <citation type="journal article" date="2019" name="Sci. Rep.">
        <title>Orb-weaving spider Araneus ventricosus genome elucidates the spidroin gene catalogue.</title>
        <authorList>
            <person name="Kono N."/>
            <person name="Nakamura H."/>
            <person name="Ohtoshi R."/>
            <person name="Moran D.A.P."/>
            <person name="Shinohara A."/>
            <person name="Yoshida Y."/>
            <person name="Fujiwara M."/>
            <person name="Mori M."/>
            <person name="Tomita M."/>
            <person name="Arakawa K."/>
        </authorList>
    </citation>
    <scope>NUCLEOTIDE SEQUENCE [LARGE SCALE GENOMIC DNA]</scope>
</reference>
<sequence>MNQLLYFSGPAYTDIERAGERFITKFPHWLFAEASMNQPLYFSGPAYTDIERAGERFIIALYSNTKKEESSLNKMRDDCFNKLIGQASSAILLPKLPPTTEAAHQHCRRTFHQVQT</sequence>
<dbReference type="Proteomes" id="UP000499080">
    <property type="component" value="Unassembled WGS sequence"/>
</dbReference>
<organism evidence="1 2">
    <name type="scientific">Araneus ventricosus</name>
    <name type="common">Orbweaver spider</name>
    <name type="synonym">Epeira ventricosa</name>
    <dbReference type="NCBI Taxonomy" id="182803"/>
    <lineage>
        <taxon>Eukaryota</taxon>
        <taxon>Metazoa</taxon>
        <taxon>Ecdysozoa</taxon>
        <taxon>Arthropoda</taxon>
        <taxon>Chelicerata</taxon>
        <taxon>Arachnida</taxon>
        <taxon>Araneae</taxon>
        <taxon>Araneomorphae</taxon>
        <taxon>Entelegynae</taxon>
        <taxon>Araneoidea</taxon>
        <taxon>Araneidae</taxon>
        <taxon>Araneus</taxon>
    </lineage>
</organism>
<gene>
    <name evidence="1" type="ORF">AVEN_162451_1</name>
</gene>
<proteinExistence type="predicted"/>
<comment type="caution">
    <text evidence="1">The sequence shown here is derived from an EMBL/GenBank/DDBJ whole genome shotgun (WGS) entry which is preliminary data.</text>
</comment>
<dbReference type="AlphaFoldDB" id="A0A4Y2MUD6"/>
<evidence type="ECO:0000313" key="2">
    <source>
        <dbReference type="Proteomes" id="UP000499080"/>
    </source>
</evidence>
<keyword evidence="2" id="KW-1185">Reference proteome</keyword>